<proteinExistence type="predicted"/>
<accession>A0A2C9UDU4</accession>
<name>A0A2C9UDU4_MANES</name>
<protein>
    <submittedName>
        <fullName evidence="1">Uncharacterized protein</fullName>
    </submittedName>
</protein>
<sequence length="59" mass="6758">MRKSKLKSGGHILHIPQCRTQTLGIKLTKNQTIRHYQTLSTGVVIFSQNLIQVNIRVMQ</sequence>
<organism evidence="1">
    <name type="scientific">Manihot esculenta</name>
    <name type="common">Cassava</name>
    <name type="synonym">Jatropha manihot</name>
    <dbReference type="NCBI Taxonomy" id="3983"/>
    <lineage>
        <taxon>Eukaryota</taxon>
        <taxon>Viridiplantae</taxon>
        <taxon>Streptophyta</taxon>
        <taxon>Embryophyta</taxon>
        <taxon>Tracheophyta</taxon>
        <taxon>Spermatophyta</taxon>
        <taxon>Magnoliopsida</taxon>
        <taxon>eudicotyledons</taxon>
        <taxon>Gunneridae</taxon>
        <taxon>Pentapetalae</taxon>
        <taxon>rosids</taxon>
        <taxon>fabids</taxon>
        <taxon>Malpighiales</taxon>
        <taxon>Euphorbiaceae</taxon>
        <taxon>Crotonoideae</taxon>
        <taxon>Manihoteae</taxon>
        <taxon>Manihot</taxon>
    </lineage>
</organism>
<reference evidence="1" key="1">
    <citation type="submission" date="2016-02" db="EMBL/GenBank/DDBJ databases">
        <title>WGS assembly of Manihot esculenta.</title>
        <authorList>
            <person name="Bredeson J.V."/>
            <person name="Prochnik S.E."/>
            <person name="Lyons J.B."/>
            <person name="Schmutz J."/>
            <person name="Grimwood J."/>
            <person name="Vrebalov J."/>
            <person name="Bart R.S."/>
            <person name="Amuge T."/>
            <person name="Ferguson M.E."/>
            <person name="Green R."/>
            <person name="Putnam N."/>
            <person name="Stites J."/>
            <person name="Rounsley S."/>
            <person name="Rokhsar D.S."/>
        </authorList>
    </citation>
    <scope>NUCLEOTIDE SEQUENCE [LARGE SCALE GENOMIC DNA]</scope>
    <source>
        <tissue evidence="1">Leaf</tissue>
    </source>
</reference>
<dbReference type="AlphaFoldDB" id="A0A2C9UDU4"/>
<dbReference type="EMBL" id="CM004401">
    <property type="protein sequence ID" value="OAY28559.1"/>
    <property type="molecule type" value="Genomic_DNA"/>
</dbReference>
<evidence type="ECO:0000313" key="1">
    <source>
        <dbReference type="EMBL" id="OAY28559.1"/>
    </source>
</evidence>
<gene>
    <name evidence="1" type="ORF">MANES_15G076300</name>
</gene>